<dbReference type="Proteomes" id="UP001172101">
    <property type="component" value="Unassembled WGS sequence"/>
</dbReference>
<dbReference type="PANTHER" id="PTHR47178:SF6">
    <property type="entry name" value="FAD-BINDING DOMAIN-CONTAINING PROTEIN"/>
    <property type="match status" value="1"/>
</dbReference>
<sequence length="285" mass="30726">MARTSPRILIIGAGIGGLTLAQCLRKQGISFEVFERDASPPARGQGYALGLYDLDSLFGNSLPNDLSPAAAGSAIPGRLPFPGRPNTAMRIEVGDDKVTVLFEDGLSASGTYWLALTGRSVRFGPTSSRNSNDEVLNAFPTTVIFGETQLSGVNMEQLLQLGYSLSLAFGPDFTLFSGVNRGWWGAAIKEVPPVNRVLLIGDAAHPMTPRRRQLSKVLSESGTSGFAALRADLDRYQQNIVARGYESIMLGRSSLDRARNGPPAKAYGQELKLLEELKPLPIKLY</sequence>
<keyword evidence="8" id="KW-1185">Reference proteome</keyword>
<proteinExistence type="predicted"/>
<dbReference type="AlphaFoldDB" id="A0AA40ACT8"/>
<dbReference type="GeneID" id="85329994"/>
<name>A0AA40ACT8_9PEZI</name>
<keyword evidence="3" id="KW-0274">FAD</keyword>
<evidence type="ECO:0000256" key="3">
    <source>
        <dbReference type="ARBA" id="ARBA00022827"/>
    </source>
</evidence>
<gene>
    <name evidence="7" type="ORF">B0T26DRAFT_782504</name>
</gene>
<evidence type="ECO:0000256" key="5">
    <source>
        <dbReference type="ARBA" id="ARBA00023033"/>
    </source>
</evidence>
<dbReference type="RefSeq" id="XP_060294821.1">
    <property type="nucleotide sequence ID" value="XM_060446724.1"/>
</dbReference>
<feature type="signal peptide" evidence="6">
    <location>
        <begin position="1"/>
        <end position="21"/>
    </location>
</feature>
<protein>
    <recommendedName>
        <fullName evidence="9">FAD-binding domain-containing protein</fullName>
    </recommendedName>
</protein>
<evidence type="ECO:0000256" key="2">
    <source>
        <dbReference type="ARBA" id="ARBA00022630"/>
    </source>
</evidence>
<evidence type="ECO:0008006" key="9">
    <source>
        <dbReference type="Google" id="ProtNLM"/>
    </source>
</evidence>
<accession>A0AA40ACT8</accession>
<evidence type="ECO:0000313" key="7">
    <source>
        <dbReference type="EMBL" id="KAK0713498.1"/>
    </source>
</evidence>
<organism evidence="7 8">
    <name type="scientific">Lasiosphaeria miniovina</name>
    <dbReference type="NCBI Taxonomy" id="1954250"/>
    <lineage>
        <taxon>Eukaryota</taxon>
        <taxon>Fungi</taxon>
        <taxon>Dikarya</taxon>
        <taxon>Ascomycota</taxon>
        <taxon>Pezizomycotina</taxon>
        <taxon>Sordariomycetes</taxon>
        <taxon>Sordariomycetidae</taxon>
        <taxon>Sordariales</taxon>
        <taxon>Lasiosphaeriaceae</taxon>
        <taxon>Lasiosphaeria</taxon>
    </lineage>
</organism>
<dbReference type="InterPro" id="IPR036188">
    <property type="entry name" value="FAD/NAD-bd_sf"/>
</dbReference>
<dbReference type="SUPFAM" id="SSF51905">
    <property type="entry name" value="FAD/NAD(P)-binding domain"/>
    <property type="match status" value="1"/>
</dbReference>
<dbReference type="PANTHER" id="PTHR47178">
    <property type="entry name" value="MONOOXYGENASE, FAD-BINDING"/>
    <property type="match status" value="1"/>
</dbReference>
<keyword evidence="5" id="KW-0503">Monooxygenase</keyword>
<evidence type="ECO:0000256" key="4">
    <source>
        <dbReference type="ARBA" id="ARBA00023002"/>
    </source>
</evidence>
<keyword evidence="6" id="KW-0732">Signal</keyword>
<dbReference type="EMBL" id="JAUIRO010000005">
    <property type="protein sequence ID" value="KAK0713498.1"/>
    <property type="molecule type" value="Genomic_DNA"/>
</dbReference>
<keyword evidence="4" id="KW-0560">Oxidoreductase</keyword>
<evidence type="ECO:0000256" key="6">
    <source>
        <dbReference type="SAM" id="SignalP"/>
    </source>
</evidence>
<dbReference type="Gene3D" id="3.50.50.60">
    <property type="entry name" value="FAD/NAD(P)-binding domain"/>
    <property type="match status" value="1"/>
</dbReference>
<comment type="caution">
    <text evidence="7">The sequence shown here is derived from an EMBL/GenBank/DDBJ whole genome shotgun (WGS) entry which is preliminary data.</text>
</comment>
<evidence type="ECO:0000313" key="8">
    <source>
        <dbReference type="Proteomes" id="UP001172101"/>
    </source>
</evidence>
<dbReference type="GO" id="GO:0004497">
    <property type="term" value="F:monooxygenase activity"/>
    <property type="evidence" value="ECO:0007669"/>
    <property type="project" value="UniProtKB-KW"/>
</dbReference>
<comment type="cofactor">
    <cofactor evidence="1">
        <name>FAD</name>
        <dbReference type="ChEBI" id="CHEBI:57692"/>
    </cofactor>
</comment>
<feature type="chain" id="PRO_5041383492" description="FAD-binding domain-containing protein" evidence="6">
    <location>
        <begin position="22"/>
        <end position="285"/>
    </location>
</feature>
<reference evidence="7" key="1">
    <citation type="submission" date="2023-06" db="EMBL/GenBank/DDBJ databases">
        <title>Genome-scale phylogeny and comparative genomics of the fungal order Sordariales.</title>
        <authorList>
            <consortium name="Lawrence Berkeley National Laboratory"/>
            <person name="Hensen N."/>
            <person name="Bonometti L."/>
            <person name="Westerberg I."/>
            <person name="Brannstrom I.O."/>
            <person name="Guillou S."/>
            <person name="Cros-Aarteil S."/>
            <person name="Calhoun S."/>
            <person name="Haridas S."/>
            <person name="Kuo A."/>
            <person name="Mondo S."/>
            <person name="Pangilinan J."/>
            <person name="Riley R."/>
            <person name="LaButti K."/>
            <person name="Andreopoulos B."/>
            <person name="Lipzen A."/>
            <person name="Chen C."/>
            <person name="Yanf M."/>
            <person name="Daum C."/>
            <person name="Ng V."/>
            <person name="Clum A."/>
            <person name="Steindorff A."/>
            <person name="Ohm R."/>
            <person name="Martin F."/>
            <person name="Silar P."/>
            <person name="Natvig D."/>
            <person name="Lalanne C."/>
            <person name="Gautier V."/>
            <person name="Ament-velasquez S.L."/>
            <person name="Kruys A."/>
            <person name="Hutchinson M.I."/>
            <person name="Powell A.J."/>
            <person name="Barry K."/>
            <person name="Miller A.N."/>
            <person name="Grigoriev I.V."/>
            <person name="Debuchy R."/>
            <person name="Gladieux P."/>
            <person name="Thoren M.H."/>
            <person name="Johannesson H."/>
        </authorList>
    </citation>
    <scope>NUCLEOTIDE SEQUENCE</scope>
    <source>
        <strain evidence="7">SMH2392-1A</strain>
    </source>
</reference>
<dbReference type="Pfam" id="PF13450">
    <property type="entry name" value="NAD_binding_8"/>
    <property type="match status" value="1"/>
</dbReference>
<evidence type="ECO:0000256" key="1">
    <source>
        <dbReference type="ARBA" id="ARBA00001974"/>
    </source>
</evidence>
<keyword evidence="2" id="KW-0285">Flavoprotein</keyword>